<dbReference type="EMBL" id="HBUF01594097">
    <property type="protein sequence ID" value="CAG6774235.1"/>
    <property type="molecule type" value="Transcribed_RNA"/>
</dbReference>
<dbReference type="EMBL" id="HBUF01345021">
    <property type="protein sequence ID" value="CAG6708403.1"/>
    <property type="molecule type" value="Transcribed_RNA"/>
</dbReference>
<dbReference type="EMBL" id="HBUF01154286">
    <property type="protein sequence ID" value="CAG6648822.1"/>
    <property type="molecule type" value="Transcribed_RNA"/>
</dbReference>
<dbReference type="EMBL" id="HBUF01154284">
    <property type="protein sequence ID" value="CAG6648818.1"/>
    <property type="molecule type" value="Transcribed_RNA"/>
</dbReference>
<proteinExistence type="predicted"/>
<dbReference type="EMBL" id="HBUF01594099">
    <property type="protein sequence ID" value="CAG6774237.1"/>
    <property type="molecule type" value="Transcribed_RNA"/>
</dbReference>
<feature type="chain" id="PRO_5035638818" evidence="2">
    <location>
        <begin position="20"/>
        <end position="228"/>
    </location>
</feature>
<dbReference type="EMBL" id="HBUF01594098">
    <property type="protein sequence ID" value="CAG6774236.1"/>
    <property type="molecule type" value="Transcribed_RNA"/>
</dbReference>
<dbReference type="EMBL" id="HBUF01246421">
    <property type="protein sequence ID" value="CAG6678584.1"/>
    <property type="molecule type" value="Transcribed_RNA"/>
</dbReference>
<dbReference type="EMBL" id="HBUF01154287">
    <property type="protein sequence ID" value="CAG6648824.1"/>
    <property type="molecule type" value="Transcribed_RNA"/>
</dbReference>
<sequence length="228" mass="25331">MKLYLFVFVTFALTVVSLAQDENNFEDENAPPPPSSSILARARNRALPGKPQVASKPAPENSKLKKANTTPPPPPPQEEEQQEDFPEGEEEGDFIDENAEASSAKPTEAPKKIGQGARPFRSNQDLLETLKRRREQRVYVAPPSTTTSFTPVQIPEKQPKAPRSKYATSKGNFSPSQEQVFDNSKKSSSRNFKNNKVTQPPQPVEEEVVDATPQAPKSRAFNGRGRRF</sequence>
<protein>
    <submittedName>
        <fullName evidence="3">Uncharacterized protein</fullName>
    </submittedName>
</protein>
<feature type="signal peptide" evidence="2">
    <location>
        <begin position="1"/>
        <end position="19"/>
    </location>
</feature>
<evidence type="ECO:0000256" key="2">
    <source>
        <dbReference type="SAM" id="SignalP"/>
    </source>
</evidence>
<organism evidence="3">
    <name type="scientific">Cacopsylla melanoneura</name>
    <dbReference type="NCBI Taxonomy" id="428564"/>
    <lineage>
        <taxon>Eukaryota</taxon>
        <taxon>Metazoa</taxon>
        <taxon>Ecdysozoa</taxon>
        <taxon>Arthropoda</taxon>
        <taxon>Hexapoda</taxon>
        <taxon>Insecta</taxon>
        <taxon>Pterygota</taxon>
        <taxon>Neoptera</taxon>
        <taxon>Paraneoptera</taxon>
        <taxon>Hemiptera</taxon>
        <taxon>Sternorrhyncha</taxon>
        <taxon>Psylloidea</taxon>
        <taxon>Psyllidae</taxon>
        <taxon>Psyllinae</taxon>
        <taxon>Cacopsylla</taxon>
    </lineage>
</organism>
<dbReference type="EMBL" id="HBUF01345022">
    <property type="protein sequence ID" value="CAG6708404.1"/>
    <property type="molecule type" value="Transcribed_RNA"/>
</dbReference>
<dbReference type="AlphaFoldDB" id="A0A8D8RCR0"/>
<feature type="compositionally biased region" description="Acidic residues" evidence="1">
    <location>
        <begin position="77"/>
        <end position="99"/>
    </location>
</feature>
<dbReference type="EMBL" id="HBUF01154283">
    <property type="protein sequence ID" value="CAG6648816.1"/>
    <property type="molecule type" value="Transcribed_RNA"/>
</dbReference>
<reference evidence="3" key="1">
    <citation type="submission" date="2021-05" db="EMBL/GenBank/DDBJ databases">
        <authorList>
            <person name="Alioto T."/>
            <person name="Alioto T."/>
            <person name="Gomez Garrido J."/>
        </authorList>
    </citation>
    <scope>NUCLEOTIDE SEQUENCE</scope>
</reference>
<dbReference type="EMBL" id="HBUF01246422">
    <property type="protein sequence ID" value="CAG6678585.1"/>
    <property type="molecule type" value="Transcribed_RNA"/>
</dbReference>
<dbReference type="EMBL" id="HBUF01154285">
    <property type="protein sequence ID" value="CAG6648820.1"/>
    <property type="molecule type" value="Transcribed_RNA"/>
</dbReference>
<keyword evidence="2" id="KW-0732">Signal</keyword>
<dbReference type="EMBL" id="HBUF01345023">
    <property type="protein sequence ID" value="CAG6708405.1"/>
    <property type="molecule type" value="Transcribed_RNA"/>
</dbReference>
<evidence type="ECO:0000256" key="1">
    <source>
        <dbReference type="SAM" id="MobiDB-lite"/>
    </source>
</evidence>
<feature type="compositionally biased region" description="Polar residues" evidence="1">
    <location>
        <begin position="166"/>
        <end position="182"/>
    </location>
</feature>
<accession>A0A8D8RCR0</accession>
<evidence type="ECO:0000313" key="3">
    <source>
        <dbReference type="EMBL" id="CAG6648818.1"/>
    </source>
</evidence>
<name>A0A8D8RCR0_9HEMI</name>
<feature type="region of interest" description="Disordered" evidence="1">
    <location>
        <begin position="24"/>
        <end position="228"/>
    </location>
</feature>